<keyword evidence="3" id="KW-1185">Reference proteome</keyword>
<dbReference type="PANTHER" id="PTHR42912">
    <property type="entry name" value="METHYLTRANSFERASE"/>
    <property type="match status" value="1"/>
</dbReference>
<dbReference type="GO" id="GO:0032259">
    <property type="term" value="P:methylation"/>
    <property type="evidence" value="ECO:0007669"/>
    <property type="project" value="UniProtKB-KW"/>
</dbReference>
<protein>
    <submittedName>
        <fullName evidence="2">Class I SAM-dependent methyltransferase</fullName>
    </submittedName>
</protein>
<organism evidence="2 3">
    <name type="scientific">Eubacterium maltosivorans</name>
    <dbReference type="NCBI Taxonomy" id="2041044"/>
    <lineage>
        <taxon>Bacteria</taxon>
        <taxon>Bacillati</taxon>
        <taxon>Bacillota</taxon>
        <taxon>Clostridia</taxon>
        <taxon>Eubacteriales</taxon>
        <taxon>Eubacteriaceae</taxon>
        <taxon>Eubacterium</taxon>
    </lineage>
</organism>
<dbReference type="InterPro" id="IPR025714">
    <property type="entry name" value="Methyltranfer_dom"/>
</dbReference>
<sequence>MKKEIIIGDWKMPECDTEASMNMWNARAQEFAKQRAVEENDWVAALVKRHGMLPADGAFLDVGCGAGKYTVYFAKKCAEACGTDFSEEMIKSAEQRARESGTDNAFFSCDNWHTLELEKKGWNGKFDFVLANMTPAIQSAETFEKLTEASCGWCLYIHPVLRTGSVADRLKKKIFGKKPDPRYPQLQYAFNLLWEKGLFPAVEYREHNWIRSFELERAIDIFKNDLRSKRALTTGEEASIEKYLVEHAVNGIVEEEVRTTQFALYWEV</sequence>
<accession>A0A4P9CA92</accession>
<dbReference type="Proteomes" id="UP000218387">
    <property type="component" value="Chromosome"/>
</dbReference>
<feature type="domain" description="Methyltransferase" evidence="1">
    <location>
        <begin position="58"/>
        <end position="135"/>
    </location>
</feature>
<keyword evidence="2" id="KW-0808">Transferase</keyword>
<dbReference type="EMBL" id="CP029487">
    <property type="protein sequence ID" value="QCT72373.1"/>
    <property type="molecule type" value="Genomic_DNA"/>
</dbReference>
<reference evidence="2 3" key="1">
    <citation type="submission" date="2018-05" db="EMBL/GenBank/DDBJ databases">
        <title>Genome comparison of Eubacterium sp.</title>
        <authorList>
            <person name="Feng Y."/>
            <person name="Sanchez-Andrea I."/>
            <person name="Stams A.J.M."/>
            <person name="De Vos W.M."/>
        </authorList>
    </citation>
    <scope>NUCLEOTIDE SEQUENCE [LARGE SCALE GENOMIC DNA]</scope>
    <source>
        <strain evidence="2 3">YI</strain>
    </source>
</reference>
<dbReference type="InterPro" id="IPR029063">
    <property type="entry name" value="SAM-dependent_MTases_sf"/>
</dbReference>
<dbReference type="Gene3D" id="3.40.50.150">
    <property type="entry name" value="Vaccinia Virus protein VP39"/>
    <property type="match status" value="1"/>
</dbReference>
<dbReference type="CDD" id="cd02440">
    <property type="entry name" value="AdoMet_MTases"/>
    <property type="match status" value="1"/>
</dbReference>
<dbReference type="SUPFAM" id="SSF53335">
    <property type="entry name" value="S-adenosyl-L-methionine-dependent methyltransferases"/>
    <property type="match status" value="1"/>
</dbReference>
<dbReference type="GO" id="GO:0008168">
    <property type="term" value="F:methyltransferase activity"/>
    <property type="evidence" value="ECO:0007669"/>
    <property type="project" value="UniProtKB-KW"/>
</dbReference>
<dbReference type="KEGG" id="emt:CPZ25_013880"/>
<gene>
    <name evidence="2" type="ORF">CPZ25_013880</name>
</gene>
<evidence type="ECO:0000259" key="1">
    <source>
        <dbReference type="Pfam" id="PF13847"/>
    </source>
</evidence>
<keyword evidence="2" id="KW-0489">Methyltransferase</keyword>
<dbReference type="Pfam" id="PF13847">
    <property type="entry name" value="Methyltransf_31"/>
    <property type="match status" value="1"/>
</dbReference>
<evidence type="ECO:0000313" key="2">
    <source>
        <dbReference type="EMBL" id="QCT72373.1"/>
    </source>
</evidence>
<name>A0A4P9CA92_EUBML</name>
<dbReference type="AlphaFoldDB" id="A0A4P9CA92"/>
<proteinExistence type="predicted"/>
<dbReference type="RefSeq" id="WP_058693065.1">
    <property type="nucleotide sequence ID" value="NZ_CP029487.1"/>
</dbReference>
<dbReference type="InterPro" id="IPR050508">
    <property type="entry name" value="Methyltransf_Superfamily"/>
</dbReference>
<evidence type="ECO:0000313" key="3">
    <source>
        <dbReference type="Proteomes" id="UP000218387"/>
    </source>
</evidence>